<evidence type="ECO:0000256" key="12">
    <source>
        <dbReference type="HAMAP-Rule" id="MF_01987"/>
    </source>
</evidence>
<dbReference type="InterPro" id="IPR029056">
    <property type="entry name" value="Ribokinase-like"/>
</dbReference>
<comment type="function">
    <text evidence="12">Catalyzes the phosphorylation of ribose at O-5 in a reaction requiring ATP and magnesium. The resulting D-ribose-5-phosphate can then be used either for sythesis of nucleotides, histidine, and tryptophan, or as a component of the pentose phosphate pathway.</text>
</comment>
<keyword evidence="11 12" id="KW-0119">Carbohydrate metabolism</keyword>
<comment type="catalytic activity">
    <reaction evidence="12">
        <text>D-ribose + ATP = D-ribose 5-phosphate + ADP + H(+)</text>
        <dbReference type="Rhea" id="RHEA:13697"/>
        <dbReference type="ChEBI" id="CHEBI:15378"/>
        <dbReference type="ChEBI" id="CHEBI:30616"/>
        <dbReference type="ChEBI" id="CHEBI:47013"/>
        <dbReference type="ChEBI" id="CHEBI:78346"/>
        <dbReference type="ChEBI" id="CHEBI:456216"/>
        <dbReference type="EC" id="2.7.1.15"/>
    </reaction>
</comment>
<dbReference type="AlphaFoldDB" id="A0A1G6HXE6"/>
<evidence type="ECO:0000256" key="10">
    <source>
        <dbReference type="ARBA" id="ARBA00022958"/>
    </source>
</evidence>
<keyword evidence="10 12" id="KW-0630">Potassium</keyword>
<dbReference type="GO" id="GO:0005829">
    <property type="term" value="C:cytosol"/>
    <property type="evidence" value="ECO:0007669"/>
    <property type="project" value="TreeGrafter"/>
</dbReference>
<dbReference type="InterPro" id="IPR002139">
    <property type="entry name" value="Ribo/fructo_kinase"/>
</dbReference>
<name>A0A1G6HXE6_9ACTN</name>
<evidence type="ECO:0000256" key="2">
    <source>
        <dbReference type="ARBA" id="ARBA00012035"/>
    </source>
</evidence>
<dbReference type="PROSITE" id="PS00583">
    <property type="entry name" value="PFKB_KINASES_1"/>
    <property type="match status" value="1"/>
</dbReference>
<dbReference type="EC" id="2.7.1.15" evidence="2 12"/>
<evidence type="ECO:0000256" key="6">
    <source>
        <dbReference type="ARBA" id="ARBA00022741"/>
    </source>
</evidence>
<gene>
    <name evidence="12" type="primary">rbsK</name>
    <name evidence="14" type="ORF">SAMN04487824_101210</name>
</gene>
<feature type="binding site" evidence="12">
    <location>
        <position position="282"/>
    </location>
    <ligand>
        <name>K(+)</name>
        <dbReference type="ChEBI" id="CHEBI:29103"/>
    </ligand>
</feature>
<feature type="binding site" evidence="12">
    <location>
        <begin position="220"/>
        <end position="225"/>
    </location>
    <ligand>
        <name>ATP</name>
        <dbReference type="ChEBI" id="CHEBI:30616"/>
    </ligand>
</feature>
<dbReference type="InterPro" id="IPR011877">
    <property type="entry name" value="Ribokinase"/>
</dbReference>
<accession>A0A1G6HXE6</accession>
<feature type="domain" description="Carbohydrate kinase PfkB" evidence="13">
    <location>
        <begin position="1"/>
        <end position="294"/>
    </location>
</feature>
<feature type="binding site" evidence="12">
    <location>
        <position position="252"/>
    </location>
    <ligand>
        <name>substrate</name>
    </ligand>
</feature>
<dbReference type="GO" id="GO:0019303">
    <property type="term" value="P:D-ribose catabolic process"/>
    <property type="evidence" value="ECO:0007669"/>
    <property type="project" value="UniProtKB-UniRule"/>
</dbReference>
<comment type="similarity">
    <text evidence="1">Belongs to the carbohydrate kinase pfkB family.</text>
</comment>
<organism evidence="14 15">
    <name type="scientific">Parafannyhessea umbonata</name>
    <dbReference type="NCBI Taxonomy" id="604330"/>
    <lineage>
        <taxon>Bacteria</taxon>
        <taxon>Bacillati</taxon>
        <taxon>Actinomycetota</taxon>
        <taxon>Coriobacteriia</taxon>
        <taxon>Coriobacteriales</taxon>
        <taxon>Atopobiaceae</taxon>
        <taxon>Parafannyhessea</taxon>
    </lineage>
</organism>
<dbReference type="CDD" id="cd01174">
    <property type="entry name" value="ribokinase"/>
    <property type="match status" value="1"/>
</dbReference>
<feature type="binding site" evidence="12">
    <location>
        <position position="285"/>
    </location>
    <ligand>
        <name>K(+)</name>
        <dbReference type="ChEBI" id="CHEBI:29103"/>
    </ligand>
</feature>
<evidence type="ECO:0000313" key="15">
    <source>
        <dbReference type="Proteomes" id="UP000198528"/>
    </source>
</evidence>
<evidence type="ECO:0000256" key="3">
    <source>
        <dbReference type="ARBA" id="ARBA00016943"/>
    </source>
</evidence>
<dbReference type="UniPathway" id="UPA00916">
    <property type="reaction ID" value="UER00889"/>
</dbReference>
<keyword evidence="6 12" id="KW-0547">Nucleotide-binding</keyword>
<feature type="binding site" evidence="12">
    <location>
        <position position="248"/>
    </location>
    <ligand>
        <name>K(+)</name>
        <dbReference type="ChEBI" id="CHEBI:29103"/>
    </ligand>
</feature>
<evidence type="ECO:0000256" key="4">
    <source>
        <dbReference type="ARBA" id="ARBA00022679"/>
    </source>
</evidence>
<dbReference type="Gene3D" id="3.40.1190.20">
    <property type="match status" value="1"/>
</dbReference>
<keyword evidence="15" id="KW-1185">Reference proteome</keyword>
<evidence type="ECO:0000259" key="13">
    <source>
        <dbReference type="Pfam" id="PF00294"/>
    </source>
</evidence>
<dbReference type="PANTHER" id="PTHR10584">
    <property type="entry name" value="SUGAR KINASE"/>
    <property type="match status" value="1"/>
</dbReference>
<evidence type="ECO:0000256" key="5">
    <source>
        <dbReference type="ARBA" id="ARBA00022723"/>
    </source>
</evidence>
<dbReference type="Proteomes" id="UP000198528">
    <property type="component" value="Unassembled WGS sequence"/>
</dbReference>
<comment type="activity regulation">
    <text evidence="12">Activated by a monovalent cation that binds near, but not in, the active site. The most likely occupant of the site in vivo is potassium. Ion binding induces a conformational change that may alter substrate affinity.</text>
</comment>
<proteinExistence type="inferred from homology"/>
<comment type="caution">
    <text evidence="12">Lacks conserved residue(s) required for the propagation of feature annotation.</text>
</comment>
<sequence length="308" mass="32656">MEKVIVFGSLSMDMSVKCRAIPHRGETAVGSDFLTTPGGMGGNQAVMCSRMGADTFMVGKVGDDAYGRELMTSLARHGVICSNVSLSADEHTGIGLVMRGEGDNRAVYDPGANATITYKEVRAAIHGLAGKDNVFLCQLGCDLEATMQSILCAKRNGLFTILNATPARSIPEEVYQALDVLCINEGECEFLSGISCLDDDSREKALRFFERRGVGHTVITLGRRGSVTLVDGKMVQVPCFSVETVDTTGAGDAYVGELAAHLCFGGDIQESMVYASAAAALCVTKVGAQAAMPTFAEVEKFVKAHKSE</sequence>
<feature type="binding site" evidence="12">
    <location>
        <position position="287"/>
    </location>
    <ligand>
        <name>K(+)</name>
        <dbReference type="ChEBI" id="CHEBI:29103"/>
    </ligand>
</feature>
<evidence type="ECO:0000256" key="11">
    <source>
        <dbReference type="ARBA" id="ARBA00023277"/>
    </source>
</evidence>
<evidence type="ECO:0000256" key="8">
    <source>
        <dbReference type="ARBA" id="ARBA00022840"/>
    </source>
</evidence>
<dbReference type="PANTHER" id="PTHR10584:SF166">
    <property type="entry name" value="RIBOKINASE"/>
    <property type="match status" value="1"/>
</dbReference>
<evidence type="ECO:0000256" key="9">
    <source>
        <dbReference type="ARBA" id="ARBA00022842"/>
    </source>
</evidence>
<keyword evidence="5 12" id="KW-0479">Metal-binding</keyword>
<feature type="active site" description="Proton acceptor" evidence="12">
    <location>
        <position position="252"/>
    </location>
</feature>
<comment type="cofactor">
    <cofactor evidence="12">
        <name>Mg(2+)</name>
        <dbReference type="ChEBI" id="CHEBI:18420"/>
    </cofactor>
    <text evidence="12">Requires a divalent cation, most likely magnesium in vivo, as an electrophilic catalyst to aid phosphoryl group transfer. It is the chelate of the metal and the nucleotide that is the actual substrate.</text>
</comment>
<keyword evidence="8 12" id="KW-0067">ATP-binding</keyword>
<dbReference type="EMBL" id="FMZL01000001">
    <property type="protein sequence ID" value="SDB98891.1"/>
    <property type="molecule type" value="Genomic_DNA"/>
</dbReference>
<dbReference type="GO" id="GO:0005524">
    <property type="term" value="F:ATP binding"/>
    <property type="evidence" value="ECO:0007669"/>
    <property type="project" value="UniProtKB-UniRule"/>
</dbReference>
<feature type="binding site" evidence="12">
    <location>
        <begin position="251"/>
        <end position="252"/>
    </location>
    <ligand>
        <name>ATP</name>
        <dbReference type="ChEBI" id="CHEBI:30616"/>
    </ligand>
</feature>
<evidence type="ECO:0000256" key="1">
    <source>
        <dbReference type="ARBA" id="ARBA00005380"/>
    </source>
</evidence>
<dbReference type="GO" id="GO:0046872">
    <property type="term" value="F:metal ion binding"/>
    <property type="evidence" value="ECO:0007669"/>
    <property type="project" value="UniProtKB-KW"/>
</dbReference>
<comment type="pathway">
    <text evidence="12">Carbohydrate metabolism; D-ribose degradation; D-ribose 5-phosphate from beta-D-ribopyranose: step 2/2.</text>
</comment>
<feature type="binding site" evidence="12">
    <location>
        <position position="184"/>
    </location>
    <ligand>
        <name>ATP</name>
        <dbReference type="ChEBI" id="CHEBI:30616"/>
    </ligand>
</feature>
<dbReference type="GO" id="GO:0004747">
    <property type="term" value="F:ribokinase activity"/>
    <property type="evidence" value="ECO:0007669"/>
    <property type="project" value="UniProtKB-UniRule"/>
</dbReference>
<dbReference type="STRING" id="604330.SAMN04489857_0435"/>
<evidence type="ECO:0000256" key="7">
    <source>
        <dbReference type="ARBA" id="ARBA00022777"/>
    </source>
</evidence>
<keyword evidence="9 12" id="KW-0460">Magnesium</keyword>
<dbReference type="PRINTS" id="PR00990">
    <property type="entry name" value="RIBOKINASE"/>
</dbReference>
<dbReference type="SUPFAM" id="SSF53613">
    <property type="entry name" value="Ribokinase-like"/>
    <property type="match status" value="1"/>
</dbReference>
<comment type="subcellular location">
    <subcellularLocation>
        <location evidence="12">Cytoplasm</location>
    </subcellularLocation>
</comment>
<keyword evidence="4 12" id="KW-0808">Transferase</keyword>
<feature type="binding site" evidence="12">
    <location>
        <position position="246"/>
    </location>
    <ligand>
        <name>K(+)</name>
        <dbReference type="ChEBI" id="CHEBI:29103"/>
    </ligand>
</feature>
<dbReference type="InterPro" id="IPR011611">
    <property type="entry name" value="PfkB_dom"/>
</dbReference>
<comment type="subunit">
    <text evidence="12">Homodimer.</text>
</comment>
<keyword evidence="7 12" id="KW-0418">Kinase</keyword>
<dbReference type="HAMAP" id="MF_01987">
    <property type="entry name" value="Ribokinase"/>
    <property type="match status" value="1"/>
</dbReference>
<dbReference type="Pfam" id="PF00294">
    <property type="entry name" value="PfkB"/>
    <property type="match status" value="1"/>
</dbReference>
<feature type="binding site" evidence="12">
    <location>
        <begin position="11"/>
        <end position="13"/>
    </location>
    <ligand>
        <name>substrate</name>
    </ligand>
</feature>
<dbReference type="RefSeq" id="WP_090844580.1">
    <property type="nucleotide sequence ID" value="NZ_FMZL01000001.1"/>
</dbReference>
<protein>
    <recommendedName>
        <fullName evidence="3 12">Ribokinase</fullName>
        <shortName evidence="12">RK</shortName>
        <ecNumber evidence="2 12">2.7.1.15</ecNumber>
    </recommendedName>
</protein>
<reference evidence="15" key="1">
    <citation type="submission" date="2016-10" db="EMBL/GenBank/DDBJ databases">
        <authorList>
            <person name="Varghese N."/>
            <person name="Submissions S."/>
        </authorList>
    </citation>
    <scope>NUCLEOTIDE SEQUENCE [LARGE SCALE GENOMIC DNA]</scope>
    <source>
        <strain evidence="15">DSM 22619</strain>
    </source>
</reference>
<keyword evidence="12" id="KW-0963">Cytoplasm</keyword>
<comment type="similarity">
    <text evidence="12">Belongs to the carbohydrate kinase PfkB family. Ribokinase subfamily.</text>
</comment>
<dbReference type="InterPro" id="IPR002173">
    <property type="entry name" value="Carboh/pur_kinase_PfkB_CS"/>
</dbReference>
<evidence type="ECO:0000313" key="14">
    <source>
        <dbReference type="EMBL" id="SDB98891.1"/>
    </source>
</evidence>